<sequence length="159" mass="18117">MTERLDHMRQVPALTQKLTELTFAIKQGTVEQTILSFVEIRASQLNGCAFCLDMHIKQAKLHGERDLRLHHVAIWRESTLFSDRERAALAWTEALTQLSPKGVHDDLYAAARAQFSQDELVYLTYMIMVINAWNRASIAFRSVPGSRDKAFGLDKARLS</sequence>
<dbReference type="Proteomes" id="UP000094487">
    <property type="component" value="Unassembled WGS sequence"/>
</dbReference>
<accession>A0A1E3LYR8</accession>
<keyword evidence="2" id="KW-0575">Peroxidase</keyword>
<protein>
    <submittedName>
        <fullName evidence="2">Alkylhydroperoxidase</fullName>
    </submittedName>
</protein>
<feature type="domain" description="Carboxymuconolactone decarboxylase-like" evidence="1">
    <location>
        <begin position="12"/>
        <end position="94"/>
    </location>
</feature>
<gene>
    <name evidence="2" type="ORF">BFL28_13095</name>
</gene>
<proteinExistence type="predicted"/>
<dbReference type="EMBL" id="MDDS01000011">
    <property type="protein sequence ID" value="ODP38891.1"/>
    <property type="molecule type" value="Genomic_DNA"/>
</dbReference>
<reference evidence="2 3" key="1">
    <citation type="submission" date="2016-08" db="EMBL/GenBank/DDBJ databases">
        <title>Draft genome of the agarase producing Sphingomonas sp. MCT13.</title>
        <authorList>
            <person name="D'Andrea M.M."/>
            <person name="Rossolini G.M."/>
            <person name="Thaller M.C."/>
        </authorList>
    </citation>
    <scope>NUCLEOTIDE SEQUENCE [LARGE SCALE GENOMIC DNA]</scope>
    <source>
        <strain evidence="2 3">MCT13</strain>
    </source>
</reference>
<dbReference type="GO" id="GO:0051920">
    <property type="term" value="F:peroxiredoxin activity"/>
    <property type="evidence" value="ECO:0007669"/>
    <property type="project" value="InterPro"/>
</dbReference>
<evidence type="ECO:0000259" key="1">
    <source>
        <dbReference type="Pfam" id="PF02627"/>
    </source>
</evidence>
<dbReference type="NCBIfam" id="TIGR00778">
    <property type="entry name" value="ahpD_dom"/>
    <property type="match status" value="1"/>
</dbReference>
<dbReference type="RefSeq" id="WP_069319495.1">
    <property type="nucleotide sequence ID" value="NZ_MDDS01000011.1"/>
</dbReference>
<dbReference type="Gene3D" id="1.20.1290.10">
    <property type="entry name" value="AhpD-like"/>
    <property type="match status" value="1"/>
</dbReference>
<dbReference type="SUPFAM" id="SSF69118">
    <property type="entry name" value="AhpD-like"/>
    <property type="match status" value="1"/>
</dbReference>
<keyword evidence="2" id="KW-0560">Oxidoreductase</keyword>
<dbReference type="InterPro" id="IPR004675">
    <property type="entry name" value="AhpD_core"/>
</dbReference>
<dbReference type="Pfam" id="PF02627">
    <property type="entry name" value="CMD"/>
    <property type="match status" value="1"/>
</dbReference>
<comment type="caution">
    <text evidence="2">The sequence shown here is derived from an EMBL/GenBank/DDBJ whole genome shotgun (WGS) entry which is preliminary data.</text>
</comment>
<dbReference type="PANTHER" id="PTHR34846">
    <property type="entry name" value="4-CARBOXYMUCONOLACTONE DECARBOXYLASE FAMILY PROTEIN (AFU_ORTHOLOGUE AFUA_6G11590)"/>
    <property type="match status" value="1"/>
</dbReference>
<keyword evidence="3" id="KW-1185">Reference proteome</keyword>
<organism evidence="2 3">
    <name type="scientific">Sphingomonas turrisvirgatae</name>
    <dbReference type="NCBI Taxonomy" id="1888892"/>
    <lineage>
        <taxon>Bacteria</taxon>
        <taxon>Pseudomonadati</taxon>
        <taxon>Pseudomonadota</taxon>
        <taxon>Alphaproteobacteria</taxon>
        <taxon>Sphingomonadales</taxon>
        <taxon>Sphingomonadaceae</taxon>
        <taxon>Sphingomonas</taxon>
    </lineage>
</organism>
<dbReference type="STRING" id="1888892.BFL28_13095"/>
<dbReference type="InterPro" id="IPR003779">
    <property type="entry name" value="CMD-like"/>
</dbReference>
<dbReference type="AlphaFoldDB" id="A0A1E3LYR8"/>
<name>A0A1E3LYR8_9SPHN</name>
<dbReference type="InterPro" id="IPR029032">
    <property type="entry name" value="AhpD-like"/>
</dbReference>
<dbReference type="PANTHER" id="PTHR34846:SF10">
    <property type="entry name" value="CYTOPLASMIC PROTEIN"/>
    <property type="match status" value="1"/>
</dbReference>
<evidence type="ECO:0000313" key="3">
    <source>
        <dbReference type="Proteomes" id="UP000094487"/>
    </source>
</evidence>
<evidence type="ECO:0000313" key="2">
    <source>
        <dbReference type="EMBL" id="ODP38891.1"/>
    </source>
</evidence>
<dbReference type="OrthoDB" id="9801997at2"/>